<evidence type="ECO:0000313" key="4">
    <source>
        <dbReference type="Proteomes" id="UP000823775"/>
    </source>
</evidence>
<dbReference type="EMBL" id="JACEIK010000290">
    <property type="protein sequence ID" value="MCD7454187.1"/>
    <property type="molecule type" value="Genomic_DNA"/>
</dbReference>
<name>A0ABS8S5H6_DATST</name>
<feature type="non-terminal residue" evidence="3">
    <location>
        <position position="144"/>
    </location>
</feature>
<feature type="chain" id="PRO_5046701595" evidence="2">
    <location>
        <begin position="25"/>
        <end position="144"/>
    </location>
</feature>
<organism evidence="3 4">
    <name type="scientific">Datura stramonium</name>
    <name type="common">Jimsonweed</name>
    <name type="synonym">Common thornapple</name>
    <dbReference type="NCBI Taxonomy" id="4076"/>
    <lineage>
        <taxon>Eukaryota</taxon>
        <taxon>Viridiplantae</taxon>
        <taxon>Streptophyta</taxon>
        <taxon>Embryophyta</taxon>
        <taxon>Tracheophyta</taxon>
        <taxon>Spermatophyta</taxon>
        <taxon>Magnoliopsida</taxon>
        <taxon>eudicotyledons</taxon>
        <taxon>Gunneridae</taxon>
        <taxon>Pentapetalae</taxon>
        <taxon>asterids</taxon>
        <taxon>lamiids</taxon>
        <taxon>Solanales</taxon>
        <taxon>Solanaceae</taxon>
        <taxon>Solanoideae</taxon>
        <taxon>Datureae</taxon>
        <taxon>Datura</taxon>
    </lineage>
</organism>
<proteinExistence type="predicted"/>
<dbReference type="InterPro" id="IPR014710">
    <property type="entry name" value="RmlC-like_jellyroll"/>
</dbReference>
<dbReference type="Gene3D" id="2.60.120.10">
    <property type="entry name" value="Jelly Rolls"/>
    <property type="match status" value="1"/>
</dbReference>
<dbReference type="PANTHER" id="PTHR31189:SF34">
    <property type="entry name" value="CUPIN TYPE-1 DOMAIN-CONTAINING PROTEIN"/>
    <property type="match status" value="1"/>
</dbReference>
<dbReference type="InterPro" id="IPR050253">
    <property type="entry name" value="Seed_Storage-Functional"/>
</dbReference>
<keyword evidence="2" id="KW-0732">Signal</keyword>
<dbReference type="InterPro" id="IPR011051">
    <property type="entry name" value="RmlC_Cupin_sf"/>
</dbReference>
<evidence type="ECO:0000256" key="2">
    <source>
        <dbReference type="SAM" id="SignalP"/>
    </source>
</evidence>
<comment type="caution">
    <text evidence="3">The sequence shown here is derived from an EMBL/GenBank/DDBJ whole genome shotgun (WGS) entry which is preliminary data.</text>
</comment>
<gene>
    <name evidence="3" type="ORF">HAX54_023901</name>
</gene>
<accession>A0ABS8S5H6</accession>
<keyword evidence="4" id="KW-1185">Reference proteome</keyword>
<feature type="region of interest" description="Disordered" evidence="1">
    <location>
        <begin position="29"/>
        <end position="49"/>
    </location>
</feature>
<dbReference type="Proteomes" id="UP000823775">
    <property type="component" value="Unassembled WGS sequence"/>
</dbReference>
<dbReference type="PANTHER" id="PTHR31189">
    <property type="entry name" value="OS03G0336100 PROTEIN-RELATED"/>
    <property type="match status" value="1"/>
</dbReference>
<sequence>MGYRRTLLLLVLVLFSALVASVGGYEYEGRRRESEEEEEEEESEQKTQGEKWFLLRRLHDVVKTDAGSMRLVKGGYRRGSFLHSPMHIGFISMEPNSLFIPQYLDSDLVLFVHHGEARAGHIYKDELAERHLKHGDVYTIPAGS</sequence>
<evidence type="ECO:0000313" key="3">
    <source>
        <dbReference type="EMBL" id="MCD7454187.1"/>
    </source>
</evidence>
<evidence type="ECO:0000256" key="1">
    <source>
        <dbReference type="SAM" id="MobiDB-lite"/>
    </source>
</evidence>
<protein>
    <submittedName>
        <fullName evidence="3">Uncharacterized protein</fullName>
    </submittedName>
</protein>
<feature type="signal peptide" evidence="2">
    <location>
        <begin position="1"/>
        <end position="24"/>
    </location>
</feature>
<dbReference type="SUPFAM" id="SSF51182">
    <property type="entry name" value="RmlC-like cupins"/>
    <property type="match status" value="1"/>
</dbReference>
<reference evidence="3 4" key="1">
    <citation type="journal article" date="2021" name="BMC Genomics">
        <title>Datura genome reveals duplications of psychoactive alkaloid biosynthetic genes and high mutation rate following tissue culture.</title>
        <authorList>
            <person name="Rajewski A."/>
            <person name="Carter-House D."/>
            <person name="Stajich J."/>
            <person name="Litt A."/>
        </authorList>
    </citation>
    <scope>NUCLEOTIDE SEQUENCE [LARGE SCALE GENOMIC DNA]</scope>
    <source>
        <strain evidence="3">AR-01</strain>
    </source>
</reference>